<keyword evidence="4 5" id="KW-0560">Oxidoreductase</keyword>
<evidence type="ECO:0000313" key="7">
    <source>
        <dbReference type="EMBL" id="MBC2665365.1"/>
    </source>
</evidence>
<evidence type="ECO:0000256" key="5">
    <source>
        <dbReference type="PIRNR" id="PIRNR005426"/>
    </source>
</evidence>
<dbReference type="Pfam" id="PF00881">
    <property type="entry name" value="Nitroreductase"/>
    <property type="match status" value="1"/>
</dbReference>
<keyword evidence="5" id="KW-0521">NADP</keyword>
<dbReference type="InterPro" id="IPR029479">
    <property type="entry name" value="Nitroreductase"/>
</dbReference>
<dbReference type="RefSeq" id="WP_185663631.1">
    <property type="nucleotide sequence ID" value="NZ_JACLAW010000005.1"/>
</dbReference>
<dbReference type="PANTHER" id="PTHR43425:SF2">
    <property type="entry name" value="OXYGEN-INSENSITIVE NADPH NITROREDUCTASE"/>
    <property type="match status" value="1"/>
</dbReference>
<dbReference type="Proteomes" id="UP000566813">
    <property type="component" value="Unassembled WGS sequence"/>
</dbReference>
<evidence type="ECO:0000259" key="6">
    <source>
        <dbReference type="Pfam" id="PF00881"/>
    </source>
</evidence>
<reference evidence="7 8" key="1">
    <citation type="submission" date="2020-08" db="EMBL/GenBank/DDBJ databases">
        <title>The genome sequence of type strain Novosphingobium flavum NBRC 111647.</title>
        <authorList>
            <person name="Liu Y."/>
        </authorList>
    </citation>
    <scope>NUCLEOTIDE SEQUENCE [LARGE SCALE GENOMIC DNA]</scope>
    <source>
        <strain evidence="7 8">NBRC 111647</strain>
    </source>
</reference>
<dbReference type="InterPro" id="IPR000415">
    <property type="entry name" value="Nitroreductase-like"/>
</dbReference>
<gene>
    <name evidence="7" type="ORF">H7F51_07520</name>
</gene>
<organism evidence="7 8">
    <name type="scientific">Novosphingobium flavum</name>
    <dbReference type="NCBI Taxonomy" id="1778672"/>
    <lineage>
        <taxon>Bacteria</taxon>
        <taxon>Pseudomonadati</taxon>
        <taxon>Pseudomonadota</taxon>
        <taxon>Alphaproteobacteria</taxon>
        <taxon>Sphingomonadales</taxon>
        <taxon>Sphingomonadaceae</taxon>
        <taxon>Novosphingobium</taxon>
    </lineage>
</organism>
<keyword evidence="3 5" id="KW-0288">FMN</keyword>
<dbReference type="PIRSF" id="PIRSF005426">
    <property type="entry name" value="Frp"/>
    <property type="match status" value="1"/>
</dbReference>
<dbReference type="Gene3D" id="3.40.109.10">
    <property type="entry name" value="NADH Oxidase"/>
    <property type="match status" value="1"/>
</dbReference>
<evidence type="ECO:0000256" key="1">
    <source>
        <dbReference type="ARBA" id="ARBA00008366"/>
    </source>
</evidence>
<evidence type="ECO:0000256" key="3">
    <source>
        <dbReference type="ARBA" id="ARBA00022643"/>
    </source>
</evidence>
<comment type="caution">
    <text evidence="7">The sequence shown here is derived from an EMBL/GenBank/DDBJ whole genome shotgun (WGS) entry which is preliminary data.</text>
</comment>
<keyword evidence="2 5" id="KW-0285">Flavoprotein</keyword>
<keyword evidence="8" id="KW-1185">Reference proteome</keyword>
<sequence length="275" mass="30641">MSDFSPHTSPLHKRYRQDRAMPEIWNETLDIILSHRSVRGYLPDALDPDVLPALIAAASSAPTSSNLQAWSMIAIEDHDRKVRLSKIAHNQKHVIDCPLFLVWLVDLNRSQKIAELHGEPSEGLSYFETFLVGAVDTALAAQNAMIAAQSMGLGSIFIGGMRNDPLAVSAELGLPSNVFALFGQCIGKQNPERPSDVKPRLPPEAVVFSEQYGFDQAALDAVQDYDARAREFQREQGMKEQDWTKQISKRVNSEESLDGRHTMREVLMQLGFGLK</sequence>
<protein>
    <submittedName>
        <fullName evidence="7">NADPH-dependent oxidoreductase</fullName>
    </submittedName>
</protein>
<comment type="similarity">
    <text evidence="1 5">Belongs to the flavin oxidoreductase frp family.</text>
</comment>
<accession>A0A7X1FR01</accession>
<dbReference type="InterPro" id="IPR016446">
    <property type="entry name" value="Flavin_OxRdtase_Frp"/>
</dbReference>
<dbReference type="PANTHER" id="PTHR43425">
    <property type="entry name" value="OXYGEN-INSENSITIVE NADPH NITROREDUCTASE"/>
    <property type="match status" value="1"/>
</dbReference>
<dbReference type="CDD" id="cd02146">
    <property type="entry name" value="NfsA-like"/>
    <property type="match status" value="1"/>
</dbReference>
<evidence type="ECO:0000313" key="8">
    <source>
        <dbReference type="Proteomes" id="UP000566813"/>
    </source>
</evidence>
<name>A0A7X1FR01_9SPHN</name>
<dbReference type="SUPFAM" id="SSF55469">
    <property type="entry name" value="FMN-dependent nitroreductase-like"/>
    <property type="match status" value="1"/>
</dbReference>
<evidence type="ECO:0000256" key="2">
    <source>
        <dbReference type="ARBA" id="ARBA00022630"/>
    </source>
</evidence>
<proteinExistence type="inferred from homology"/>
<evidence type="ECO:0000256" key="4">
    <source>
        <dbReference type="ARBA" id="ARBA00023002"/>
    </source>
</evidence>
<dbReference type="GO" id="GO:0016491">
    <property type="term" value="F:oxidoreductase activity"/>
    <property type="evidence" value="ECO:0007669"/>
    <property type="project" value="UniProtKB-UniRule"/>
</dbReference>
<feature type="domain" description="Nitroreductase" evidence="6">
    <location>
        <begin position="32"/>
        <end position="185"/>
    </location>
</feature>
<dbReference type="EMBL" id="JACLAW010000005">
    <property type="protein sequence ID" value="MBC2665365.1"/>
    <property type="molecule type" value="Genomic_DNA"/>
</dbReference>
<dbReference type="AlphaFoldDB" id="A0A7X1FR01"/>